<keyword evidence="7" id="KW-1185">Reference proteome</keyword>
<dbReference type="InterPro" id="IPR029071">
    <property type="entry name" value="Ubiquitin-like_domsf"/>
</dbReference>
<evidence type="ECO:0000259" key="4">
    <source>
        <dbReference type="PROSITE" id="PS50033"/>
    </source>
</evidence>
<name>A0A6C1E2Y1_SACPS</name>
<dbReference type="OrthoDB" id="25887at2759"/>
<dbReference type="GO" id="GO:0043130">
    <property type="term" value="F:ubiquitin binding"/>
    <property type="evidence" value="ECO:0007669"/>
    <property type="project" value="TreeGrafter"/>
</dbReference>
<feature type="compositionally biased region" description="Basic and acidic residues" evidence="3">
    <location>
        <begin position="48"/>
        <end position="69"/>
    </location>
</feature>
<dbReference type="Pfam" id="PF14555">
    <property type="entry name" value="UBA_4"/>
    <property type="match status" value="1"/>
</dbReference>
<feature type="compositionally biased region" description="Low complexity" evidence="3">
    <location>
        <begin position="117"/>
        <end position="131"/>
    </location>
</feature>
<dbReference type="GO" id="GO:0000045">
    <property type="term" value="P:autophagosome assembly"/>
    <property type="evidence" value="ECO:0007669"/>
    <property type="project" value="TreeGrafter"/>
</dbReference>
<organism evidence="6 7">
    <name type="scientific">Saccharomyces pastorianus</name>
    <name type="common">Lager yeast</name>
    <name type="synonym">Saccharomyces cerevisiae x Saccharomyces eubayanus</name>
    <dbReference type="NCBI Taxonomy" id="27292"/>
    <lineage>
        <taxon>Eukaryota</taxon>
        <taxon>Fungi</taxon>
        <taxon>Dikarya</taxon>
        <taxon>Ascomycota</taxon>
        <taxon>Saccharomycotina</taxon>
        <taxon>Saccharomycetes</taxon>
        <taxon>Saccharomycetales</taxon>
        <taxon>Saccharomycetaceae</taxon>
        <taxon>Saccharomyces</taxon>
    </lineage>
</organism>
<dbReference type="SUPFAM" id="SSF54236">
    <property type="entry name" value="Ubiquitin-like"/>
    <property type="match status" value="1"/>
</dbReference>
<dbReference type="CDD" id="cd14351">
    <property type="entry name" value="UBA_Ubx1_like"/>
    <property type="match status" value="1"/>
</dbReference>
<accession>A0A6C1E2Y1</accession>
<dbReference type="GO" id="GO:0005829">
    <property type="term" value="C:cytosol"/>
    <property type="evidence" value="ECO:0007669"/>
    <property type="project" value="TreeGrafter"/>
</dbReference>
<feature type="region of interest" description="Disordered" evidence="3">
    <location>
        <begin position="304"/>
        <end position="330"/>
    </location>
</feature>
<dbReference type="SMART" id="SM00166">
    <property type="entry name" value="UBX"/>
    <property type="match status" value="1"/>
</dbReference>
<dbReference type="InterPro" id="IPR036241">
    <property type="entry name" value="NSFL1C_SEP_dom_sf"/>
</dbReference>
<evidence type="ECO:0000313" key="6">
    <source>
        <dbReference type="EMBL" id="QID83280.1"/>
    </source>
</evidence>
<gene>
    <name evidence="6" type="primary">SHP1_2</name>
    <name evidence="6" type="ORF">GRS66_005733</name>
</gene>
<evidence type="ECO:0000313" key="7">
    <source>
        <dbReference type="Proteomes" id="UP000501346"/>
    </source>
</evidence>
<feature type="compositionally biased region" description="Low complexity" evidence="3">
    <location>
        <begin position="86"/>
        <end position="98"/>
    </location>
</feature>
<dbReference type="GO" id="GO:0007030">
    <property type="term" value="P:Golgi organization"/>
    <property type="evidence" value="ECO:0007669"/>
    <property type="project" value="TreeGrafter"/>
</dbReference>
<dbReference type="Gene3D" id="3.30.420.210">
    <property type="entry name" value="SEP domain"/>
    <property type="match status" value="1"/>
</dbReference>
<dbReference type="SMART" id="SM00553">
    <property type="entry name" value="SEP"/>
    <property type="match status" value="1"/>
</dbReference>
<keyword evidence="2" id="KW-0833">Ubl conjugation pathway</keyword>
<protein>
    <submittedName>
        <fullName evidence="6">Protein phosphatase regulator</fullName>
    </submittedName>
</protein>
<dbReference type="AlphaFoldDB" id="A0A6C1E2Y1"/>
<dbReference type="EMBL" id="CP048999">
    <property type="protein sequence ID" value="QID83280.1"/>
    <property type="molecule type" value="Genomic_DNA"/>
</dbReference>
<dbReference type="CDD" id="cd01770">
    <property type="entry name" value="UBX_UBXN2"/>
    <property type="match status" value="1"/>
</dbReference>
<feature type="compositionally biased region" description="Polar residues" evidence="3">
    <location>
        <begin position="222"/>
        <end position="232"/>
    </location>
</feature>
<dbReference type="FunFam" id="3.30.420.210:FF:000002">
    <property type="entry name" value="UBX domain-containing protein 1"/>
    <property type="match status" value="1"/>
</dbReference>
<dbReference type="PANTHER" id="PTHR23333">
    <property type="entry name" value="UBX DOMAIN CONTAINING PROTEIN"/>
    <property type="match status" value="1"/>
</dbReference>
<evidence type="ECO:0000259" key="5">
    <source>
        <dbReference type="PROSITE" id="PS51399"/>
    </source>
</evidence>
<evidence type="ECO:0000256" key="3">
    <source>
        <dbReference type="SAM" id="MobiDB-lite"/>
    </source>
</evidence>
<dbReference type="SUPFAM" id="SSF102848">
    <property type="entry name" value="NSFL1 (p97 ATPase) cofactor p47, SEP domain"/>
    <property type="match status" value="1"/>
</dbReference>
<evidence type="ECO:0000256" key="1">
    <source>
        <dbReference type="ARBA" id="ARBA00022553"/>
    </source>
</evidence>
<dbReference type="PROSITE" id="PS51399">
    <property type="entry name" value="SEP"/>
    <property type="match status" value="1"/>
</dbReference>
<dbReference type="Gene3D" id="3.10.20.90">
    <property type="entry name" value="Phosphatidylinositol 3-kinase Catalytic Subunit, Chain A, domain 1"/>
    <property type="match status" value="1"/>
</dbReference>
<evidence type="ECO:0000256" key="2">
    <source>
        <dbReference type="ARBA" id="ARBA00022786"/>
    </source>
</evidence>
<dbReference type="GO" id="GO:0043161">
    <property type="term" value="P:proteasome-mediated ubiquitin-dependent protein catabolic process"/>
    <property type="evidence" value="ECO:0007669"/>
    <property type="project" value="TreeGrafter"/>
</dbReference>
<dbReference type="Pfam" id="PF00789">
    <property type="entry name" value="UBX"/>
    <property type="match status" value="1"/>
</dbReference>
<dbReference type="GO" id="GO:0005634">
    <property type="term" value="C:nucleus"/>
    <property type="evidence" value="ECO:0007669"/>
    <property type="project" value="TreeGrafter"/>
</dbReference>
<dbReference type="PROSITE" id="PS50033">
    <property type="entry name" value="UBX"/>
    <property type="match status" value="1"/>
</dbReference>
<dbReference type="PANTHER" id="PTHR23333:SF20">
    <property type="entry name" value="NSFL1 COFACTOR P47"/>
    <property type="match status" value="1"/>
</dbReference>
<feature type="compositionally biased region" description="Acidic residues" evidence="3">
    <location>
        <begin position="185"/>
        <end position="199"/>
    </location>
</feature>
<sequence>MAVVPDETIQQFMALTNVSHNIAVQYLSEFEDLNEALNSFYASQVDDQNDRREEAHRKGQQEKESKEETLSSFESLRKAVGTENVGGSSSRLGSSQGSNEHLKKKSSTSPEPAKNTSRSGSGNNSRFMSFSDMVRGQADDDDEDHPRNTFAGGETSGLEVTDPSDPNSLLKDLLEKARRGGQSDLENESRDENDEEHEDDPNRFSGRGFRLGSTADAPDQVVETSAPQPQRTKPQKVTREITFWKEGFQVADGPLYRYDDPANSFYLSELNQGRAPLKLLDVEFGQEVEVNVYKKLDEPYKTPKRKLGGFSGQGQRLGSPIPGESLSPVEVAKDEAPIVEEESEPKEEPKKGDTSVQIRYANGKREVLRCNSTDTVNSLYDHVSSNANTDASRNFTLNHAFPVKPINNDDTTLKDADLLNSVVVQRWT</sequence>
<feature type="domain" description="UBX" evidence="4">
    <location>
        <begin position="349"/>
        <end position="426"/>
    </location>
</feature>
<dbReference type="Proteomes" id="UP000501346">
    <property type="component" value="Chromosome SeII-SeIV"/>
</dbReference>
<dbReference type="FunFam" id="1.10.8.10:FF:000096">
    <property type="entry name" value="UBX domain-containing protein"/>
    <property type="match status" value="1"/>
</dbReference>
<dbReference type="GO" id="GO:0061025">
    <property type="term" value="P:membrane fusion"/>
    <property type="evidence" value="ECO:0007669"/>
    <property type="project" value="TreeGrafter"/>
</dbReference>
<keyword evidence="1" id="KW-0597">Phosphoprotein</keyword>
<feature type="compositionally biased region" description="Polar residues" evidence="3">
    <location>
        <begin position="107"/>
        <end position="116"/>
    </location>
</feature>
<feature type="domain" description="SEP" evidence="5">
    <location>
        <begin position="236"/>
        <end position="301"/>
    </location>
</feature>
<reference evidence="6 7" key="1">
    <citation type="journal article" date="2019" name="BMC Genomics">
        <title>Chromosome level assembly and comparative genome analysis confirm lager-brewing yeasts originated from a single hybridization.</title>
        <authorList>
            <person name="Salazar A.N."/>
            <person name="Gorter de Vries A.R."/>
            <person name="van den Broek M."/>
            <person name="Brouwers N."/>
            <person name="de la Torre Cortes P."/>
            <person name="Kuijpers N.G.A."/>
            <person name="Daran J.G."/>
            <person name="Abeel T."/>
        </authorList>
    </citation>
    <scope>NUCLEOTIDE SEQUENCE [LARGE SCALE GENOMIC DNA]</scope>
    <source>
        <strain evidence="6 7">CBS 1483</strain>
    </source>
</reference>
<dbReference type="InterPro" id="IPR012989">
    <property type="entry name" value="SEP_domain"/>
</dbReference>
<dbReference type="Gene3D" id="1.10.8.10">
    <property type="entry name" value="DNA helicase RuvA subunit, C-terminal domain"/>
    <property type="match status" value="1"/>
</dbReference>
<dbReference type="InterPro" id="IPR001012">
    <property type="entry name" value="UBX_dom"/>
</dbReference>
<proteinExistence type="predicted"/>
<dbReference type="GO" id="GO:0031468">
    <property type="term" value="P:nuclear membrane reassembly"/>
    <property type="evidence" value="ECO:0007669"/>
    <property type="project" value="TreeGrafter"/>
</dbReference>
<feature type="region of interest" description="Disordered" evidence="3">
    <location>
        <begin position="44"/>
        <end position="238"/>
    </location>
</feature>
<dbReference type="FunFam" id="3.10.20.90:FF:000311">
    <property type="entry name" value="UBX domain-containing protein 1"/>
    <property type="match status" value="1"/>
</dbReference>
<dbReference type="Pfam" id="PF08059">
    <property type="entry name" value="SEP"/>
    <property type="match status" value="1"/>
</dbReference>